<evidence type="ECO:0000313" key="1">
    <source>
        <dbReference type="EMBL" id="JAH14206.1"/>
    </source>
</evidence>
<reference evidence="1" key="1">
    <citation type="submission" date="2014-11" db="EMBL/GenBank/DDBJ databases">
        <authorList>
            <person name="Amaro Gonzalez C."/>
        </authorList>
    </citation>
    <scope>NUCLEOTIDE SEQUENCE</scope>
</reference>
<sequence>MVGNNTKDKLITYQNILKLVEKAKQHNVDSTYHSKNYAIIQQGRGEI</sequence>
<accession>A0A0E9QBF0</accession>
<proteinExistence type="predicted"/>
<organism evidence="1">
    <name type="scientific">Anguilla anguilla</name>
    <name type="common">European freshwater eel</name>
    <name type="synonym">Muraena anguilla</name>
    <dbReference type="NCBI Taxonomy" id="7936"/>
    <lineage>
        <taxon>Eukaryota</taxon>
        <taxon>Metazoa</taxon>
        <taxon>Chordata</taxon>
        <taxon>Craniata</taxon>
        <taxon>Vertebrata</taxon>
        <taxon>Euteleostomi</taxon>
        <taxon>Actinopterygii</taxon>
        <taxon>Neopterygii</taxon>
        <taxon>Teleostei</taxon>
        <taxon>Anguilliformes</taxon>
        <taxon>Anguillidae</taxon>
        <taxon>Anguilla</taxon>
    </lineage>
</organism>
<reference evidence="1" key="2">
    <citation type="journal article" date="2015" name="Fish Shellfish Immunol.">
        <title>Early steps in the European eel (Anguilla anguilla)-Vibrio vulnificus interaction in the gills: Role of the RtxA13 toxin.</title>
        <authorList>
            <person name="Callol A."/>
            <person name="Pajuelo D."/>
            <person name="Ebbesson L."/>
            <person name="Teles M."/>
            <person name="MacKenzie S."/>
            <person name="Amaro C."/>
        </authorList>
    </citation>
    <scope>NUCLEOTIDE SEQUENCE</scope>
</reference>
<dbReference type="AlphaFoldDB" id="A0A0E9QBF0"/>
<name>A0A0E9QBF0_ANGAN</name>
<dbReference type="EMBL" id="GBXM01094371">
    <property type="protein sequence ID" value="JAH14206.1"/>
    <property type="molecule type" value="Transcribed_RNA"/>
</dbReference>
<protein>
    <submittedName>
        <fullName evidence="1">Uncharacterized protein</fullName>
    </submittedName>
</protein>